<dbReference type="SMART" id="SM00028">
    <property type="entry name" value="TPR"/>
    <property type="match status" value="5"/>
</dbReference>
<accession>A0A7S4MZ76</accession>
<feature type="repeat" description="TPR" evidence="3">
    <location>
        <begin position="110"/>
        <end position="143"/>
    </location>
</feature>
<evidence type="ECO:0000256" key="2">
    <source>
        <dbReference type="ARBA" id="ARBA00038210"/>
    </source>
</evidence>
<dbReference type="PANTHER" id="PTHR12558:SF13">
    <property type="entry name" value="CELL DIVISION CYCLE PROTEIN 27 HOMOLOG"/>
    <property type="match status" value="1"/>
</dbReference>
<dbReference type="AlphaFoldDB" id="A0A7S4MZ76"/>
<proteinExistence type="inferred from homology"/>
<dbReference type="SUPFAM" id="SSF48452">
    <property type="entry name" value="TPR-like"/>
    <property type="match status" value="1"/>
</dbReference>
<dbReference type="Pfam" id="PF13432">
    <property type="entry name" value="TPR_16"/>
    <property type="match status" value="1"/>
</dbReference>
<dbReference type="Gene3D" id="1.25.40.10">
    <property type="entry name" value="Tetratricopeptide repeat domain"/>
    <property type="match status" value="3"/>
</dbReference>
<dbReference type="Pfam" id="PF13181">
    <property type="entry name" value="TPR_8"/>
    <property type="match status" value="2"/>
</dbReference>
<comment type="similarity">
    <text evidence="2">Belongs to the APC3/CDC27 family.</text>
</comment>
<dbReference type="PANTHER" id="PTHR12558">
    <property type="entry name" value="CELL DIVISION CYCLE 16,23,27"/>
    <property type="match status" value="1"/>
</dbReference>
<feature type="repeat" description="TPR" evidence="3">
    <location>
        <begin position="42"/>
        <end position="75"/>
    </location>
</feature>
<protein>
    <submittedName>
        <fullName evidence="4">Uncharacterized protein</fullName>
    </submittedName>
</protein>
<evidence type="ECO:0000313" key="4">
    <source>
        <dbReference type="EMBL" id="CAE2255461.1"/>
    </source>
</evidence>
<dbReference type="Pfam" id="PF14559">
    <property type="entry name" value="TPR_19"/>
    <property type="match status" value="1"/>
</dbReference>
<dbReference type="InterPro" id="IPR019734">
    <property type="entry name" value="TPR_rpt"/>
</dbReference>
<dbReference type="SUPFAM" id="SSF81901">
    <property type="entry name" value="HCP-like"/>
    <property type="match status" value="1"/>
</dbReference>
<dbReference type="EMBL" id="HBKN01004411">
    <property type="protein sequence ID" value="CAE2255461.1"/>
    <property type="molecule type" value="Transcribed_RNA"/>
</dbReference>
<gene>
    <name evidence="4" type="ORF">GTHE00462_LOCUS3684</name>
</gene>
<name>A0A7S4MZ76_GUITH</name>
<evidence type="ECO:0000256" key="1">
    <source>
        <dbReference type="ARBA" id="ARBA00022803"/>
    </source>
</evidence>
<feature type="repeat" description="TPR" evidence="3">
    <location>
        <begin position="218"/>
        <end position="251"/>
    </location>
</feature>
<keyword evidence="1 3" id="KW-0802">TPR repeat</keyword>
<reference evidence="4" key="1">
    <citation type="submission" date="2021-01" db="EMBL/GenBank/DDBJ databases">
        <authorList>
            <person name="Corre E."/>
            <person name="Pelletier E."/>
            <person name="Niang G."/>
            <person name="Scheremetjew M."/>
            <person name="Finn R."/>
            <person name="Kale V."/>
            <person name="Holt S."/>
            <person name="Cochrane G."/>
            <person name="Meng A."/>
            <person name="Brown T."/>
            <person name="Cohen L."/>
        </authorList>
    </citation>
    <scope>NUCLEOTIDE SEQUENCE</scope>
    <source>
        <strain evidence="4">CCMP 2712</strain>
    </source>
</reference>
<dbReference type="InterPro" id="IPR011990">
    <property type="entry name" value="TPR-like_helical_dom_sf"/>
</dbReference>
<evidence type="ECO:0000256" key="3">
    <source>
        <dbReference type="PROSITE-ProRule" id="PRU00339"/>
    </source>
</evidence>
<dbReference type="PROSITE" id="PS50005">
    <property type="entry name" value="TPR"/>
    <property type="match status" value="3"/>
</dbReference>
<organism evidence="4">
    <name type="scientific">Guillardia theta</name>
    <name type="common">Cryptophyte</name>
    <name type="synonym">Cryptomonas phi</name>
    <dbReference type="NCBI Taxonomy" id="55529"/>
    <lineage>
        <taxon>Eukaryota</taxon>
        <taxon>Cryptophyceae</taxon>
        <taxon>Pyrenomonadales</taxon>
        <taxon>Geminigeraceae</taxon>
        <taxon>Guillardia</taxon>
    </lineage>
</organism>
<sequence>MLPAAASLTTMEELETEDSIADLQSLSFEVYQRAHFLNPLNPEYDVRLGMLAMSTNRMEEARSFFERALRLCPDHPVALCQIAMMKEAAGEVQEACDLVERASTKSPNDTNVLGELARLNKKLNRYDRSLQLYQESLCLQPDNMDTMSNYAALLSSMKSKGFVTPEDPQEVFNRILKMNPSQLETICNYAIYLRDEKDDLEGATFLLEKAVRANPDCHRIYHPLAQCYLKAKDFKTAEEALLHALQLVPSDTQMLGAFLSFPQGSIQDLEQASERINQASLERPADDELSAVRAWFYLSHLNDKEEAELTMEKAIGRDPTNVHLAVEFGQILLESRQDGAEAAEAVFRNAVFRHPDDPYAHCCLANICWMFRRDKTQAAVHYNKALELDPSFQLARKNYDEMINGTEVHVSSLLN</sequence>